<evidence type="ECO:0000313" key="2">
    <source>
        <dbReference type="EMBL" id="MRG59616.1"/>
    </source>
</evidence>
<feature type="domain" description="Polyphosphate kinase-2-related" evidence="1">
    <location>
        <begin position="53"/>
        <end position="279"/>
    </location>
</feature>
<keyword evidence="2" id="KW-0808">Transferase</keyword>
<sequence length="300" mass="34081">MEHPARCRVATREVAVSHEPFWTEDPAPLLRVEPGFRLADTPSSGHPGFVGGKREGHRALAQGATALADLQERLFACSRLGDERRILLVLQAMDTAGKGGIVKHVMGSVDPQGVQLVAFKKPTDEELAHDFLWRIRREAPEAGMIGVFDRSHYEDVLIGRVRELAPAEEIERRYGAINAFEAELADAGTTIVKVMLHISRDEQRERLLERLDRPDKHWKFNPGDIDERERWNDYAEAYQVAFDRTSAPHAPWYVVPADHKWYARLAVQHLLIDALDRMQLEWPAADYDVAEQRERLLATG</sequence>
<dbReference type="InterPro" id="IPR027417">
    <property type="entry name" value="P-loop_NTPase"/>
</dbReference>
<dbReference type="SUPFAM" id="SSF52540">
    <property type="entry name" value="P-loop containing nucleoside triphosphate hydrolases"/>
    <property type="match status" value="1"/>
</dbReference>
<dbReference type="EMBL" id="WJIF01000003">
    <property type="protein sequence ID" value="MRG59616.1"/>
    <property type="molecule type" value="Genomic_DNA"/>
</dbReference>
<proteinExistence type="predicted"/>
<protein>
    <submittedName>
        <fullName evidence="2">Polyphosphate kinase 2 family protein</fullName>
    </submittedName>
</protein>
<dbReference type="GO" id="GO:0016301">
    <property type="term" value="F:kinase activity"/>
    <property type="evidence" value="ECO:0007669"/>
    <property type="project" value="UniProtKB-KW"/>
</dbReference>
<keyword evidence="3" id="KW-1185">Reference proteome</keyword>
<dbReference type="PANTHER" id="PTHR34383">
    <property type="entry name" value="POLYPHOSPHATE:AMP PHOSPHOTRANSFERASE-RELATED"/>
    <property type="match status" value="1"/>
</dbReference>
<dbReference type="PANTHER" id="PTHR34383:SF3">
    <property type="entry name" value="POLYPHOSPHATE:AMP PHOSPHOTRANSFERASE"/>
    <property type="match status" value="1"/>
</dbReference>
<comment type="caution">
    <text evidence="2">The sequence shown here is derived from an EMBL/GenBank/DDBJ whole genome shotgun (WGS) entry which is preliminary data.</text>
</comment>
<name>A0A6I2FAZ6_9MICO</name>
<evidence type="ECO:0000313" key="3">
    <source>
        <dbReference type="Proteomes" id="UP000431080"/>
    </source>
</evidence>
<gene>
    <name evidence="2" type="ORF">GE115_06990</name>
</gene>
<evidence type="ECO:0000259" key="1">
    <source>
        <dbReference type="Pfam" id="PF03976"/>
    </source>
</evidence>
<accession>A0A6I2FAZ6</accession>
<dbReference type="GO" id="GO:0006797">
    <property type="term" value="P:polyphosphate metabolic process"/>
    <property type="evidence" value="ECO:0007669"/>
    <property type="project" value="InterPro"/>
</dbReference>
<dbReference type="AlphaFoldDB" id="A0A6I2FAZ6"/>
<dbReference type="NCBIfam" id="TIGR03709">
    <property type="entry name" value="PPK2_rel_1"/>
    <property type="match status" value="1"/>
</dbReference>
<dbReference type="Pfam" id="PF03976">
    <property type="entry name" value="PPK2"/>
    <property type="match status" value="1"/>
</dbReference>
<dbReference type="Gene3D" id="3.40.50.300">
    <property type="entry name" value="P-loop containing nucleotide triphosphate hydrolases"/>
    <property type="match status" value="1"/>
</dbReference>
<dbReference type="InterPro" id="IPR022300">
    <property type="entry name" value="PPK2-rel_1"/>
</dbReference>
<organism evidence="2 3">
    <name type="scientific">Agromyces agglutinans</name>
    <dbReference type="NCBI Taxonomy" id="2662258"/>
    <lineage>
        <taxon>Bacteria</taxon>
        <taxon>Bacillati</taxon>
        <taxon>Actinomycetota</taxon>
        <taxon>Actinomycetes</taxon>
        <taxon>Micrococcales</taxon>
        <taxon>Microbacteriaceae</taxon>
        <taxon>Agromyces</taxon>
    </lineage>
</organism>
<reference evidence="2 3" key="1">
    <citation type="submission" date="2019-10" db="EMBL/GenBank/DDBJ databases">
        <authorList>
            <person name="Nie G."/>
            <person name="Ming H."/>
            <person name="Yi B."/>
        </authorList>
    </citation>
    <scope>NUCLEOTIDE SEQUENCE [LARGE SCALE GENOMIC DNA]</scope>
    <source>
        <strain evidence="2 3">CFH 90414</strain>
    </source>
</reference>
<dbReference type="Proteomes" id="UP000431080">
    <property type="component" value="Unassembled WGS sequence"/>
</dbReference>
<keyword evidence="2" id="KW-0418">Kinase</keyword>
<dbReference type="InterPro" id="IPR022488">
    <property type="entry name" value="PPK2-related"/>
</dbReference>
<dbReference type="GO" id="GO:0016776">
    <property type="term" value="F:phosphotransferase activity, phosphate group as acceptor"/>
    <property type="evidence" value="ECO:0007669"/>
    <property type="project" value="InterPro"/>
</dbReference>